<reference evidence="1" key="1">
    <citation type="submission" date="2021-05" db="EMBL/GenBank/DDBJ databases">
        <authorList>
            <person name="Scholz U."/>
            <person name="Mascher M."/>
            <person name="Fiebig A."/>
        </authorList>
    </citation>
    <scope>NUCLEOTIDE SEQUENCE [LARGE SCALE GENOMIC DNA]</scope>
</reference>
<reference evidence="1" key="2">
    <citation type="submission" date="2025-09" db="UniProtKB">
        <authorList>
            <consortium name="EnsemblPlants"/>
        </authorList>
    </citation>
    <scope>IDENTIFICATION</scope>
</reference>
<accession>A0ACD5Z593</accession>
<evidence type="ECO:0000313" key="1">
    <source>
        <dbReference type="EnsemblPlants" id="AVESA.00010b.r2.6CG1100230.1.CDS"/>
    </source>
</evidence>
<dbReference type="EnsemblPlants" id="AVESA.00010b.r2.6CG1100230.1">
    <property type="protein sequence ID" value="AVESA.00010b.r2.6CG1100230.1.CDS"/>
    <property type="gene ID" value="AVESA.00010b.r2.6CG1100230"/>
</dbReference>
<evidence type="ECO:0000313" key="2">
    <source>
        <dbReference type="Proteomes" id="UP001732700"/>
    </source>
</evidence>
<protein>
    <submittedName>
        <fullName evidence="1">Uncharacterized protein</fullName>
    </submittedName>
</protein>
<dbReference type="Proteomes" id="UP001732700">
    <property type="component" value="Chromosome 6C"/>
</dbReference>
<keyword evidence="2" id="KW-1185">Reference proteome</keyword>
<organism evidence="1 2">
    <name type="scientific">Avena sativa</name>
    <name type="common">Oat</name>
    <dbReference type="NCBI Taxonomy" id="4498"/>
    <lineage>
        <taxon>Eukaryota</taxon>
        <taxon>Viridiplantae</taxon>
        <taxon>Streptophyta</taxon>
        <taxon>Embryophyta</taxon>
        <taxon>Tracheophyta</taxon>
        <taxon>Spermatophyta</taxon>
        <taxon>Magnoliopsida</taxon>
        <taxon>Liliopsida</taxon>
        <taxon>Poales</taxon>
        <taxon>Poaceae</taxon>
        <taxon>BOP clade</taxon>
        <taxon>Pooideae</taxon>
        <taxon>Poodae</taxon>
        <taxon>Poeae</taxon>
        <taxon>Poeae Chloroplast Group 1 (Aveneae type)</taxon>
        <taxon>Aveninae</taxon>
        <taxon>Avena</taxon>
    </lineage>
</organism>
<name>A0ACD5Z593_AVESA</name>
<sequence length="355" mass="38776">MGRAPCCEKVGLKRGRWTREEDAILSRYIKEHGEGAWRSLPKNAGLLRCGKSCRLRWINYLRADLKRGNISSEEEEMIIKLHATLGNRWSLIAGHLPGRTDNEIKNHWNSHLSRRPPREGGDGVVVDVDLSKLPGGGKRKGGRRPCSTNTKPKGKAKKRAGRTKPAENHKASRRNISASPPLLLQGQGEEQAHACASGVTSDGLEECEEMVSGLKGQPSPTLDAMTDASVNVGDSEPPKAAEHDELGGKAMELDHHKSCNQSAPSGPAELELSNKAMQLGQSGCCNEDDSGPSEATGKVVLDDKDMEWDLVELDHNLANDDLWTSLVWDYDQVVAPGGVKEEESVLSDMFFFDNV</sequence>
<proteinExistence type="predicted"/>